<protein>
    <recommendedName>
        <fullName evidence="8">Energy-coupling factor transporter ATP-binding protein EcfA2</fullName>
        <ecNumber evidence="8">7.-.-.-</ecNumber>
    </recommendedName>
</protein>
<dbReference type="AlphaFoldDB" id="A0A0X8FMJ2"/>
<evidence type="ECO:0000256" key="2">
    <source>
        <dbReference type="ARBA" id="ARBA00022448"/>
    </source>
</evidence>
<accession>A0A0X8FMJ2</accession>
<dbReference type="InterPro" id="IPR027417">
    <property type="entry name" value="P-loop_NTPase"/>
</dbReference>
<dbReference type="InterPro" id="IPR015856">
    <property type="entry name" value="ABC_transpr_CbiO/EcfA_su"/>
</dbReference>
<dbReference type="PANTHER" id="PTHR43553:SF27">
    <property type="entry name" value="ENERGY-COUPLING FACTOR TRANSPORTER ATP-BINDING PROTEIN ECFA2"/>
    <property type="match status" value="1"/>
</dbReference>
<evidence type="ECO:0000313" key="11">
    <source>
        <dbReference type="Proteomes" id="UP000062260"/>
    </source>
</evidence>
<comment type="similarity">
    <text evidence="8">Belongs to the ABC transporter superfamily. Energy-coupling factor EcfA family.</text>
</comment>
<dbReference type="CDD" id="cd03225">
    <property type="entry name" value="ABC_cobalt_CbiO_domain1"/>
    <property type="match status" value="1"/>
</dbReference>
<dbReference type="PROSITE" id="PS00211">
    <property type="entry name" value="ABC_TRANSPORTER_1"/>
    <property type="match status" value="1"/>
</dbReference>
<keyword evidence="7 8" id="KW-0472">Membrane</keyword>
<dbReference type="GO" id="GO:0042626">
    <property type="term" value="F:ATPase-coupled transmembrane transporter activity"/>
    <property type="evidence" value="ECO:0007669"/>
    <property type="project" value="TreeGrafter"/>
</dbReference>
<dbReference type="SMART" id="SM00382">
    <property type="entry name" value="AAA"/>
    <property type="match status" value="1"/>
</dbReference>
<reference evidence="10 11" key="1">
    <citation type="journal article" date="2016" name="Genome Announc.">
        <title>Complete Genome Sequences of Aerococcus christensenii CCUG 28831T, Aerococcus sanguinicola CCUG 43001T, Aerococcus urinae CCUG 36881T, Aerococcus urinaeequi CCUG 28094T, Aerococcus urinaehominis CCUG 42038 BT, and Aerococcus viridans CCUG 4311T.</title>
        <authorList>
            <person name="Carkaci D."/>
            <person name="Dargis R."/>
            <person name="Nielsen X.C."/>
            <person name="Skovgaard O."/>
            <person name="Fuursted K."/>
            <person name="Christensen J.J."/>
        </authorList>
    </citation>
    <scope>NUCLEOTIDE SEQUENCE [LARGE SCALE GENOMIC DNA]</scope>
    <source>
        <strain evidence="10 11">CCUG42038B</strain>
    </source>
</reference>
<dbReference type="EC" id="7.-.-.-" evidence="8"/>
<dbReference type="Proteomes" id="UP000062260">
    <property type="component" value="Chromosome"/>
</dbReference>
<dbReference type="RefSeq" id="WP_067980863.1">
    <property type="nucleotide sequence ID" value="NZ_CP014163.1"/>
</dbReference>
<dbReference type="FunFam" id="3.40.50.300:FF:000224">
    <property type="entry name" value="Energy-coupling factor transporter ATP-binding protein EcfA"/>
    <property type="match status" value="1"/>
</dbReference>
<name>A0A0X8FMJ2_9LACT</name>
<dbReference type="InterPro" id="IPR030946">
    <property type="entry name" value="EcfA2"/>
</dbReference>
<dbReference type="Gene3D" id="3.40.50.300">
    <property type="entry name" value="P-loop containing nucleotide triphosphate hydrolases"/>
    <property type="match status" value="1"/>
</dbReference>
<evidence type="ECO:0000256" key="4">
    <source>
        <dbReference type="ARBA" id="ARBA00022741"/>
    </source>
</evidence>
<keyword evidence="4 8" id="KW-0547">Nucleotide-binding</keyword>
<evidence type="ECO:0000256" key="8">
    <source>
        <dbReference type="RuleBase" id="RU365104"/>
    </source>
</evidence>
<evidence type="ECO:0000256" key="6">
    <source>
        <dbReference type="ARBA" id="ARBA00022967"/>
    </source>
</evidence>
<evidence type="ECO:0000256" key="7">
    <source>
        <dbReference type="ARBA" id="ARBA00023136"/>
    </source>
</evidence>
<comment type="subunit">
    <text evidence="8">Forms a stable energy-coupling factor (ECF) transporter complex composed of 2 membrane-embedded substrate-binding proteins (S component), 2 ATP-binding proteins (A component) and 2 transmembrane proteins (T component).</text>
</comment>
<dbReference type="SUPFAM" id="SSF52540">
    <property type="entry name" value="P-loop containing nucleoside triphosphate hydrolases"/>
    <property type="match status" value="1"/>
</dbReference>
<evidence type="ECO:0000256" key="1">
    <source>
        <dbReference type="ARBA" id="ARBA00004202"/>
    </source>
</evidence>
<comment type="function">
    <text evidence="8">ATP-binding (A) component of a common energy-coupling factor (ECF) ABC-transporter complex.</text>
</comment>
<keyword evidence="6" id="KW-1278">Translocase</keyword>
<dbReference type="GO" id="GO:0005524">
    <property type="term" value="F:ATP binding"/>
    <property type="evidence" value="ECO:0007669"/>
    <property type="project" value="UniProtKB-UniRule"/>
</dbReference>
<reference evidence="11" key="2">
    <citation type="submission" date="2016-01" db="EMBL/GenBank/DDBJ databases">
        <title>Six Aerococcus type strain genome sequencing and assembly using PacBio and Illumina Hiseq.</title>
        <authorList>
            <person name="Carkaci D."/>
            <person name="Dargis R."/>
            <person name="Nielsen X.C."/>
            <person name="Skovgaard O."/>
            <person name="Fuursted K."/>
            <person name="Christensen J.J."/>
        </authorList>
    </citation>
    <scope>NUCLEOTIDE SEQUENCE [LARGE SCALE GENOMIC DNA]</scope>
    <source>
        <strain evidence="11">CCUG42038B</strain>
    </source>
</reference>
<keyword evidence="2 8" id="KW-0813">Transport</keyword>
<dbReference type="InterPro" id="IPR017871">
    <property type="entry name" value="ABC_transporter-like_CS"/>
</dbReference>
<keyword evidence="5 8" id="KW-0067">ATP-binding</keyword>
<dbReference type="STRING" id="128944.AWM75_03490"/>
<feature type="domain" description="ABC transporter" evidence="9">
    <location>
        <begin position="3"/>
        <end position="246"/>
    </location>
</feature>
<dbReference type="InterPro" id="IPR050095">
    <property type="entry name" value="ECF_ABC_transporter_ATP-bd"/>
</dbReference>
<evidence type="ECO:0000313" key="10">
    <source>
        <dbReference type="EMBL" id="AMC00036.1"/>
    </source>
</evidence>
<dbReference type="InterPro" id="IPR003439">
    <property type="entry name" value="ABC_transporter-like_ATP-bd"/>
</dbReference>
<sequence>MRIKFNQVSYTYAQGTPFAYQALKDVTFEIPDGSYTAIIGHTGSGKSTITQHLNGLLIPSQGRVEIGDQVLTNQSQVKDGKQIRSQVGIVFQFPESQLFEETVLKDVMFAPLNFGKSTEEAEDLAIKALDMVGLSADFYDRSPFDLSGGQMRRVAIAGILAMQPKVLVLDEPTAGLDPKGRRDMMTMFADLHVQAGITLVLVTHQMNDVADYANHVIVMDHGQCVKSGEMREVFADPEWLTSLQLGLPDSLSFYQSLQACRGGKLTWDQPPLTIDDLLAEISKNYQAQGGNQHD</sequence>
<dbReference type="OrthoDB" id="9784332at2"/>
<evidence type="ECO:0000256" key="5">
    <source>
        <dbReference type="ARBA" id="ARBA00022840"/>
    </source>
</evidence>
<dbReference type="GO" id="GO:0016887">
    <property type="term" value="F:ATP hydrolysis activity"/>
    <property type="evidence" value="ECO:0007669"/>
    <property type="project" value="InterPro"/>
</dbReference>
<keyword evidence="3 8" id="KW-1003">Cell membrane</keyword>
<dbReference type="GO" id="GO:0043190">
    <property type="term" value="C:ATP-binding cassette (ABC) transporter complex"/>
    <property type="evidence" value="ECO:0007669"/>
    <property type="project" value="TreeGrafter"/>
</dbReference>
<organism evidence="10 11">
    <name type="scientific">Aerococcus urinaehominis</name>
    <dbReference type="NCBI Taxonomy" id="128944"/>
    <lineage>
        <taxon>Bacteria</taxon>
        <taxon>Bacillati</taxon>
        <taxon>Bacillota</taxon>
        <taxon>Bacilli</taxon>
        <taxon>Lactobacillales</taxon>
        <taxon>Aerococcaceae</taxon>
        <taxon>Aerococcus</taxon>
    </lineage>
</organism>
<dbReference type="KEGG" id="auh:AWM75_03490"/>
<dbReference type="PROSITE" id="PS50893">
    <property type="entry name" value="ABC_TRANSPORTER_2"/>
    <property type="match status" value="1"/>
</dbReference>
<dbReference type="InterPro" id="IPR003593">
    <property type="entry name" value="AAA+_ATPase"/>
</dbReference>
<dbReference type="Pfam" id="PF00005">
    <property type="entry name" value="ABC_tran"/>
    <property type="match status" value="1"/>
</dbReference>
<dbReference type="NCBIfam" id="TIGR04521">
    <property type="entry name" value="ECF_ATPase_2"/>
    <property type="match status" value="1"/>
</dbReference>
<gene>
    <name evidence="10" type="ORF">AWM75_03490</name>
</gene>
<dbReference type="EMBL" id="CP014163">
    <property type="protein sequence ID" value="AMC00036.1"/>
    <property type="molecule type" value="Genomic_DNA"/>
</dbReference>
<comment type="subcellular location">
    <subcellularLocation>
        <location evidence="1 8">Cell membrane</location>
        <topology evidence="1 8">Peripheral membrane protein</topology>
    </subcellularLocation>
</comment>
<proteinExistence type="inferred from homology"/>
<evidence type="ECO:0000259" key="9">
    <source>
        <dbReference type="PROSITE" id="PS50893"/>
    </source>
</evidence>
<dbReference type="PANTHER" id="PTHR43553">
    <property type="entry name" value="HEAVY METAL TRANSPORTER"/>
    <property type="match status" value="1"/>
</dbReference>
<evidence type="ECO:0000256" key="3">
    <source>
        <dbReference type="ARBA" id="ARBA00022475"/>
    </source>
</evidence>
<keyword evidence="11" id="KW-1185">Reference proteome</keyword>